<dbReference type="InterPro" id="IPR000943">
    <property type="entry name" value="RNA_pol_sigma70"/>
</dbReference>
<dbReference type="Pfam" id="PF04545">
    <property type="entry name" value="Sigma70_r4"/>
    <property type="match status" value="1"/>
</dbReference>
<keyword evidence="1" id="KW-0805">Transcription regulation</keyword>
<keyword evidence="4" id="KW-0804">Transcription</keyword>
<evidence type="ECO:0000256" key="3">
    <source>
        <dbReference type="ARBA" id="ARBA00023125"/>
    </source>
</evidence>
<evidence type="ECO:0000256" key="4">
    <source>
        <dbReference type="ARBA" id="ARBA00023163"/>
    </source>
</evidence>
<reference evidence="8 9" key="1">
    <citation type="journal article" date="2019" name="Int. J. Syst. Evol. Microbiol.">
        <title>The Global Catalogue of Microorganisms (GCM) 10K type strain sequencing project: providing services to taxonomists for standard genome sequencing and annotation.</title>
        <authorList>
            <consortium name="The Broad Institute Genomics Platform"/>
            <consortium name="The Broad Institute Genome Sequencing Center for Infectious Disease"/>
            <person name="Wu L."/>
            <person name="Ma J."/>
        </authorList>
    </citation>
    <scope>NUCLEOTIDE SEQUENCE [LARGE SCALE GENOMIC DNA]</scope>
    <source>
        <strain evidence="8 9">JCM 14306</strain>
    </source>
</reference>
<name>A0ABN2F5G4_9ACTN</name>
<keyword evidence="3" id="KW-0238">DNA-binding</keyword>
<keyword evidence="2" id="KW-0731">Sigma factor</keyword>
<feature type="domain" description="RNA polymerase sigma-70 region 4" evidence="7">
    <location>
        <begin position="192"/>
        <end position="241"/>
    </location>
</feature>
<gene>
    <name evidence="8" type="ORF">GCM10009744_18910</name>
</gene>
<feature type="domain" description="RNA polymerase sigma-70 region 2" evidence="6">
    <location>
        <begin position="27"/>
        <end position="96"/>
    </location>
</feature>
<proteinExistence type="predicted"/>
<protein>
    <recommendedName>
        <fullName evidence="10">SigB/SigF/SigG family RNA polymerase sigma factor</fullName>
    </recommendedName>
</protein>
<dbReference type="InterPro" id="IPR007630">
    <property type="entry name" value="RNA_pol_sigma70_r4"/>
</dbReference>
<evidence type="ECO:0008006" key="10">
    <source>
        <dbReference type="Google" id="ProtNLM"/>
    </source>
</evidence>
<dbReference type="Pfam" id="PF04539">
    <property type="entry name" value="Sigma70_r3"/>
    <property type="match status" value="1"/>
</dbReference>
<dbReference type="Gene3D" id="1.20.120.1810">
    <property type="match status" value="1"/>
</dbReference>
<dbReference type="NCBIfam" id="TIGR02937">
    <property type="entry name" value="sigma70-ECF"/>
    <property type="match status" value="1"/>
</dbReference>
<dbReference type="PANTHER" id="PTHR30385">
    <property type="entry name" value="SIGMA FACTOR F FLAGELLAR"/>
    <property type="match status" value="1"/>
</dbReference>
<keyword evidence="9" id="KW-1185">Reference proteome</keyword>
<dbReference type="RefSeq" id="WP_344110584.1">
    <property type="nucleotide sequence ID" value="NZ_BAAANE010000004.1"/>
</dbReference>
<feature type="domain" description="RNA polymerase sigma-70 region 3" evidence="5">
    <location>
        <begin position="116"/>
        <end position="177"/>
    </location>
</feature>
<dbReference type="Pfam" id="PF04542">
    <property type="entry name" value="Sigma70_r2"/>
    <property type="match status" value="1"/>
</dbReference>
<dbReference type="PANTHER" id="PTHR30385:SF4">
    <property type="entry name" value="RNA POLYMERASE SIGMA-E FACTOR"/>
    <property type="match status" value="1"/>
</dbReference>
<evidence type="ECO:0000259" key="7">
    <source>
        <dbReference type="Pfam" id="PF04545"/>
    </source>
</evidence>
<dbReference type="Gene3D" id="1.20.140.160">
    <property type="match status" value="1"/>
</dbReference>
<dbReference type="InterPro" id="IPR013324">
    <property type="entry name" value="RNA_pol_sigma_r3/r4-like"/>
</dbReference>
<dbReference type="EMBL" id="BAAANE010000004">
    <property type="protein sequence ID" value="GAA1630980.1"/>
    <property type="molecule type" value="Genomic_DNA"/>
</dbReference>
<comment type="caution">
    <text evidence="8">The sequence shown here is derived from an EMBL/GenBank/DDBJ whole genome shotgun (WGS) entry which is preliminary data.</text>
</comment>
<dbReference type="InterPro" id="IPR007627">
    <property type="entry name" value="RNA_pol_sigma70_r2"/>
</dbReference>
<evidence type="ECO:0000259" key="5">
    <source>
        <dbReference type="Pfam" id="PF04539"/>
    </source>
</evidence>
<evidence type="ECO:0000313" key="9">
    <source>
        <dbReference type="Proteomes" id="UP001501319"/>
    </source>
</evidence>
<dbReference type="InterPro" id="IPR013325">
    <property type="entry name" value="RNA_pol_sigma_r2"/>
</dbReference>
<dbReference type="CDD" id="cd06171">
    <property type="entry name" value="Sigma70_r4"/>
    <property type="match status" value="1"/>
</dbReference>
<dbReference type="InterPro" id="IPR014284">
    <property type="entry name" value="RNA_pol_sigma-70_dom"/>
</dbReference>
<dbReference type="SUPFAM" id="SSF88659">
    <property type="entry name" value="Sigma3 and sigma4 domains of RNA polymerase sigma factors"/>
    <property type="match status" value="2"/>
</dbReference>
<dbReference type="SUPFAM" id="SSF88946">
    <property type="entry name" value="Sigma2 domain of RNA polymerase sigma factors"/>
    <property type="match status" value="1"/>
</dbReference>
<evidence type="ECO:0000313" key="8">
    <source>
        <dbReference type="EMBL" id="GAA1630980.1"/>
    </source>
</evidence>
<organism evidence="8 9">
    <name type="scientific">Kribbella alba</name>
    <dbReference type="NCBI Taxonomy" id="190197"/>
    <lineage>
        <taxon>Bacteria</taxon>
        <taxon>Bacillati</taxon>
        <taxon>Actinomycetota</taxon>
        <taxon>Actinomycetes</taxon>
        <taxon>Propionibacteriales</taxon>
        <taxon>Kribbellaceae</taxon>
        <taxon>Kribbella</taxon>
    </lineage>
</organism>
<evidence type="ECO:0000259" key="6">
    <source>
        <dbReference type="Pfam" id="PF04542"/>
    </source>
</evidence>
<dbReference type="Proteomes" id="UP001501319">
    <property type="component" value="Unassembled WGS sequence"/>
</dbReference>
<dbReference type="PRINTS" id="PR00046">
    <property type="entry name" value="SIGMA70FCT"/>
</dbReference>
<evidence type="ECO:0000256" key="1">
    <source>
        <dbReference type="ARBA" id="ARBA00023015"/>
    </source>
</evidence>
<accession>A0ABN2F5G4</accession>
<evidence type="ECO:0000256" key="2">
    <source>
        <dbReference type="ARBA" id="ARBA00023082"/>
    </source>
</evidence>
<dbReference type="InterPro" id="IPR007624">
    <property type="entry name" value="RNA_pol_sigma70_r3"/>
</dbReference>
<sequence>MLTAQLLERIQQTSDAAERRELVEEVFDMHLEVALSIAHRYRDRGADLDDLEQAACLGLVNAIRRYRPDAATPFIGFAIPTIRGELKRYFRDYAWTIRIPRRLQEIQWLIAARGPRLKQELNREPTRAELAACLEIDLAEMDRALAAKGCFNVLSLDQPLDPAGNLTLADLVAGDQDVTLGRFEEVDQLQPVLDDLGPRERRILELRFVEGWTQAEIGADIGVSQMQVSRILGRILDDLREQLLRSEAA</sequence>